<evidence type="ECO:0000313" key="2">
    <source>
        <dbReference type="Proteomes" id="UP001521150"/>
    </source>
</evidence>
<dbReference type="EMBL" id="JAJVCN010000004">
    <property type="protein sequence ID" value="MCE7009559.1"/>
    <property type="molecule type" value="Genomic_DNA"/>
</dbReference>
<proteinExistence type="predicted"/>
<keyword evidence="2" id="KW-1185">Reference proteome</keyword>
<sequence length="105" mass="11539">MDKKSKGMDEVVGSLADLLIRAAPLAKLLNSPTTAAEHRARLREAVGSERYFELATALNQMASWRAWEIAHAKDAATRQKFTQVGLSGVSFENGKITFHRHGESS</sequence>
<dbReference type="RefSeq" id="WP_233731091.1">
    <property type="nucleotide sequence ID" value="NZ_JAJVCN010000004.1"/>
</dbReference>
<comment type="caution">
    <text evidence="1">The sequence shown here is derived from an EMBL/GenBank/DDBJ whole genome shotgun (WGS) entry which is preliminary data.</text>
</comment>
<gene>
    <name evidence="1" type="ORF">LWC34_43140</name>
</gene>
<accession>A0ABS8ZP71</accession>
<organism evidence="1 2">
    <name type="scientific">Kibdelosporangium philippinense</name>
    <dbReference type="NCBI Taxonomy" id="211113"/>
    <lineage>
        <taxon>Bacteria</taxon>
        <taxon>Bacillati</taxon>
        <taxon>Actinomycetota</taxon>
        <taxon>Actinomycetes</taxon>
        <taxon>Pseudonocardiales</taxon>
        <taxon>Pseudonocardiaceae</taxon>
        <taxon>Kibdelosporangium</taxon>
    </lineage>
</organism>
<dbReference type="Proteomes" id="UP001521150">
    <property type="component" value="Unassembled WGS sequence"/>
</dbReference>
<reference evidence="1 2" key="1">
    <citation type="submission" date="2021-12" db="EMBL/GenBank/DDBJ databases">
        <title>Genome sequence of Kibdelosporangium philippinense ATCC 49844.</title>
        <authorList>
            <person name="Fedorov E.A."/>
            <person name="Omeragic M."/>
            <person name="Shalygina K.F."/>
            <person name="Maclea K.S."/>
        </authorList>
    </citation>
    <scope>NUCLEOTIDE SEQUENCE [LARGE SCALE GENOMIC DNA]</scope>
    <source>
        <strain evidence="1 2">ATCC 49844</strain>
    </source>
</reference>
<protein>
    <submittedName>
        <fullName evidence="1">Uncharacterized protein</fullName>
    </submittedName>
</protein>
<name>A0ABS8ZP71_9PSEU</name>
<evidence type="ECO:0000313" key="1">
    <source>
        <dbReference type="EMBL" id="MCE7009559.1"/>
    </source>
</evidence>